<name>A0ACC0DGL6_9PEZI</name>
<dbReference type="EMBL" id="MU394285">
    <property type="protein sequence ID" value="KAI6091871.1"/>
    <property type="molecule type" value="Genomic_DNA"/>
</dbReference>
<dbReference type="Proteomes" id="UP001497680">
    <property type="component" value="Unassembled WGS sequence"/>
</dbReference>
<protein>
    <submittedName>
        <fullName evidence="1">Membrane-associated, eicosanoid/glutathione metabolism protein</fullName>
    </submittedName>
</protein>
<keyword evidence="2" id="KW-1185">Reference proteome</keyword>
<evidence type="ECO:0000313" key="2">
    <source>
        <dbReference type="Proteomes" id="UP001497680"/>
    </source>
</evidence>
<comment type="caution">
    <text evidence="1">The sequence shown here is derived from an EMBL/GenBank/DDBJ whole genome shotgun (WGS) entry which is preliminary data.</text>
</comment>
<sequence length="151" mass="16174">MSTGLGLSTPVLAPLLPITGTFALPFSAYFTLLSYRVVHYRLQDEHYLGDNSSKTGDLNNKLYLATRCHQNFLENVPLGITLAALAELNGGNRKTIAAALSTLFVLRVLHAEAGLINGMGLGRPVGYWGTLATIGSLAGYAAYLVKGYWGL</sequence>
<proteinExistence type="predicted"/>
<gene>
    <name evidence="1" type="ORF">F4821DRAFT_280205</name>
</gene>
<reference evidence="1 2" key="1">
    <citation type="journal article" date="2022" name="New Phytol.">
        <title>Ecological generalism drives hyperdiversity of secondary metabolite gene clusters in xylarialean endophytes.</title>
        <authorList>
            <person name="Franco M.E.E."/>
            <person name="Wisecaver J.H."/>
            <person name="Arnold A.E."/>
            <person name="Ju Y.M."/>
            <person name="Slot J.C."/>
            <person name="Ahrendt S."/>
            <person name="Moore L.P."/>
            <person name="Eastman K.E."/>
            <person name="Scott K."/>
            <person name="Konkel Z."/>
            <person name="Mondo S.J."/>
            <person name="Kuo A."/>
            <person name="Hayes R.D."/>
            <person name="Haridas S."/>
            <person name="Andreopoulos B."/>
            <person name="Riley R."/>
            <person name="LaButti K."/>
            <person name="Pangilinan J."/>
            <person name="Lipzen A."/>
            <person name="Amirebrahimi M."/>
            <person name="Yan J."/>
            <person name="Adam C."/>
            <person name="Keymanesh K."/>
            <person name="Ng V."/>
            <person name="Louie K."/>
            <person name="Northen T."/>
            <person name="Drula E."/>
            <person name="Henrissat B."/>
            <person name="Hsieh H.M."/>
            <person name="Youens-Clark K."/>
            <person name="Lutzoni F."/>
            <person name="Miadlikowska J."/>
            <person name="Eastwood D.C."/>
            <person name="Hamelin R.C."/>
            <person name="Grigoriev I.V."/>
            <person name="U'Ren J.M."/>
        </authorList>
    </citation>
    <scope>NUCLEOTIDE SEQUENCE [LARGE SCALE GENOMIC DNA]</scope>
    <source>
        <strain evidence="1 2">ER1909</strain>
    </source>
</reference>
<evidence type="ECO:0000313" key="1">
    <source>
        <dbReference type="EMBL" id="KAI6091871.1"/>
    </source>
</evidence>
<accession>A0ACC0DGL6</accession>
<organism evidence="1 2">
    <name type="scientific">Hypoxylon rubiginosum</name>
    <dbReference type="NCBI Taxonomy" id="110542"/>
    <lineage>
        <taxon>Eukaryota</taxon>
        <taxon>Fungi</taxon>
        <taxon>Dikarya</taxon>
        <taxon>Ascomycota</taxon>
        <taxon>Pezizomycotina</taxon>
        <taxon>Sordariomycetes</taxon>
        <taxon>Xylariomycetidae</taxon>
        <taxon>Xylariales</taxon>
        <taxon>Hypoxylaceae</taxon>
        <taxon>Hypoxylon</taxon>
    </lineage>
</organism>